<comment type="subcellular location">
    <subcellularLocation>
        <location evidence="1">Cytoplasm</location>
    </subcellularLocation>
</comment>
<dbReference type="Proteomes" id="UP000649151">
    <property type="component" value="Unassembled WGS sequence"/>
</dbReference>
<feature type="domain" description="PhoU" evidence="2">
    <location>
        <begin position="17"/>
        <end position="103"/>
    </location>
</feature>
<dbReference type="PANTHER" id="PTHR42930">
    <property type="entry name" value="PHOSPHATE-SPECIFIC TRANSPORT SYSTEM ACCESSORY PROTEIN PHOU"/>
    <property type="match status" value="1"/>
</dbReference>
<comment type="function">
    <text evidence="1">Plays a role in the regulation of phosphate uptake.</text>
</comment>
<dbReference type="InterPro" id="IPR026022">
    <property type="entry name" value="PhoU_dom"/>
</dbReference>
<comment type="similarity">
    <text evidence="1">Belongs to the PhoU family.</text>
</comment>
<comment type="caution">
    <text evidence="3">The sequence shown here is derived from an EMBL/GenBank/DDBJ whole genome shotgun (WGS) entry which is preliminary data.</text>
</comment>
<keyword evidence="1" id="KW-0963">Cytoplasm</keyword>
<dbReference type="NCBIfam" id="TIGR02135">
    <property type="entry name" value="phoU_full"/>
    <property type="match status" value="1"/>
</dbReference>
<dbReference type="InterPro" id="IPR028366">
    <property type="entry name" value="PhoU"/>
</dbReference>
<keyword evidence="4" id="KW-1185">Reference proteome</keyword>
<name>A0ABR7ISN2_9CLOT</name>
<dbReference type="Gene3D" id="1.20.58.220">
    <property type="entry name" value="Phosphate transport system protein phou homolog 2, domain 2"/>
    <property type="match status" value="2"/>
</dbReference>
<dbReference type="SUPFAM" id="SSF109755">
    <property type="entry name" value="PhoU-like"/>
    <property type="match status" value="1"/>
</dbReference>
<gene>
    <name evidence="3" type="primary">phoU</name>
    <name evidence="3" type="ORF">H8Z77_09010</name>
</gene>
<dbReference type="Pfam" id="PF01895">
    <property type="entry name" value="PhoU"/>
    <property type="match status" value="2"/>
</dbReference>
<keyword evidence="1" id="KW-0813">Transport</keyword>
<keyword evidence="1" id="KW-0592">Phosphate transport</keyword>
<organism evidence="3 4">
    <name type="scientific">Clostridium facile</name>
    <dbReference type="NCBI Taxonomy" id="2763035"/>
    <lineage>
        <taxon>Bacteria</taxon>
        <taxon>Bacillati</taxon>
        <taxon>Bacillota</taxon>
        <taxon>Clostridia</taxon>
        <taxon>Eubacteriales</taxon>
        <taxon>Clostridiaceae</taxon>
        <taxon>Clostridium</taxon>
    </lineage>
</organism>
<feature type="domain" description="PhoU" evidence="2">
    <location>
        <begin position="119"/>
        <end position="203"/>
    </location>
</feature>
<evidence type="ECO:0000256" key="1">
    <source>
        <dbReference type="PIRNR" id="PIRNR003107"/>
    </source>
</evidence>
<dbReference type="PIRSF" id="PIRSF003107">
    <property type="entry name" value="PhoU"/>
    <property type="match status" value="1"/>
</dbReference>
<evidence type="ECO:0000313" key="3">
    <source>
        <dbReference type="EMBL" id="MBC5788154.1"/>
    </source>
</evidence>
<dbReference type="EMBL" id="JACOQK010000001">
    <property type="protein sequence ID" value="MBC5788154.1"/>
    <property type="molecule type" value="Genomic_DNA"/>
</dbReference>
<comment type="subunit">
    <text evidence="1">Homodimer.</text>
</comment>
<dbReference type="PANTHER" id="PTHR42930:SF3">
    <property type="entry name" value="PHOSPHATE-SPECIFIC TRANSPORT SYSTEM ACCESSORY PROTEIN PHOU"/>
    <property type="match status" value="1"/>
</dbReference>
<reference evidence="3 4" key="1">
    <citation type="submission" date="2020-08" db="EMBL/GenBank/DDBJ databases">
        <title>Genome public.</title>
        <authorList>
            <person name="Liu C."/>
            <person name="Sun Q."/>
        </authorList>
    </citation>
    <scope>NUCLEOTIDE SEQUENCE [LARGE SCALE GENOMIC DNA]</scope>
    <source>
        <strain evidence="3 4">NSJ-27</strain>
    </source>
</reference>
<sequence length="213" mass="23987">MRSKFDSQLEELHVKLITMGSLCEEAISISAKLLQNNDEEQKQKVCSLEREIDHMERDIESLCMRMILQQQPVARDLRSVSAALKMISDMERIGDQAADISELAPYIADNMVQSKVHIGEMAVATVSMVTDSVEAFVKQDLDLAHQVEKNDDKVDQMFDSVKEELIGLIRQDTVDAGVALDLLMVAKYFERIGDHAVNLAECVEYSVLGFHKK</sequence>
<proteinExistence type="inferred from homology"/>
<evidence type="ECO:0000313" key="4">
    <source>
        <dbReference type="Proteomes" id="UP000649151"/>
    </source>
</evidence>
<dbReference type="InterPro" id="IPR038078">
    <property type="entry name" value="PhoU-like_sf"/>
</dbReference>
<accession>A0ABR7ISN2</accession>
<evidence type="ECO:0000259" key="2">
    <source>
        <dbReference type="Pfam" id="PF01895"/>
    </source>
</evidence>
<dbReference type="RefSeq" id="WP_069987549.1">
    <property type="nucleotide sequence ID" value="NZ_JACOQK010000001.1"/>
</dbReference>
<protein>
    <recommendedName>
        <fullName evidence="1">Phosphate-specific transport system accessory protein PhoU</fullName>
    </recommendedName>
</protein>